<feature type="binding site" evidence="16">
    <location>
        <begin position="393"/>
        <end position="398"/>
    </location>
    <ligand>
        <name>substrate</name>
    </ligand>
</feature>
<evidence type="ECO:0000313" key="20">
    <source>
        <dbReference type="Proteomes" id="UP000186720"/>
    </source>
</evidence>
<reference evidence="19 20" key="1">
    <citation type="submission" date="2016-11" db="EMBL/GenBank/DDBJ databases">
        <title>Whole Genome Sequencing of Mucilaginibacter polytrichastri RG4-7(T) isolated from the moss sample.</title>
        <authorList>
            <person name="Li Y."/>
        </authorList>
    </citation>
    <scope>NUCLEOTIDE SEQUENCE [LARGE SCALE GENOMIC DNA]</scope>
    <source>
        <strain evidence="19 20">RG4-7</strain>
    </source>
</reference>
<dbReference type="GO" id="GO:0005737">
    <property type="term" value="C:cytoplasm"/>
    <property type="evidence" value="ECO:0007669"/>
    <property type="project" value="UniProtKB-SubCell"/>
</dbReference>
<feature type="active site" description="Proton donor" evidence="15">
    <location>
        <position position="300"/>
    </location>
</feature>
<evidence type="ECO:0000256" key="16">
    <source>
        <dbReference type="PIRSR" id="PIRSR006337-2"/>
    </source>
</evidence>
<evidence type="ECO:0000256" key="6">
    <source>
        <dbReference type="ARBA" id="ARBA00022490"/>
    </source>
</evidence>
<feature type="active site" description="Nucleophile" evidence="15">
    <location>
        <position position="263"/>
    </location>
</feature>
<dbReference type="Proteomes" id="UP000186720">
    <property type="component" value="Unassembled WGS sequence"/>
</dbReference>
<dbReference type="RefSeq" id="WP_074488375.1">
    <property type="nucleotide sequence ID" value="NZ_FPAM01000001.1"/>
</dbReference>
<dbReference type="Gene3D" id="1.10.10.760">
    <property type="entry name" value="E-set domains of sugar-utilizing enzymes"/>
    <property type="match status" value="1"/>
</dbReference>
<dbReference type="SUPFAM" id="SSF51445">
    <property type="entry name" value="(Trans)glycosidases"/>
    <property type="match status" value="1"/>
</dbReference>
<dbReference type="EMBL" id="MPPL01000001">
    <property type="protein sequence ID" value="OKS85561.1"/>
    <property type="molecule type" value="Genomic_DNA"/>
</dbReference>
<gene>
    <name evidence="19" type="ORF">RG47T_1007</name>
</gene>
<evidence type="ECO:0000259" key="18">
    <source>
        <dbReference type="SMART" id="SM00642"/>
    </source>
</evidence>
<dbReference type="Pfam" id="PF00128">
    <property type="entry name" value="Alpha-amylase"/>
    <property type="match status" value="1"/>
</dbReference>
<evidence type="ECO:0000256" key="5">
    <source>
        <dbReference type="ARBA" id="ARBA00015938"/>
    </source>
</evidence>
<keyword evidence="9 14" id="KW-0326">Glycosidase</keyword>
<evidence type="ECO:0000256" key="17">
    <source>
        <dbReference type="PIRSR" id="PIRSR006337-3"/>
    </source>
</evidence>
<dbReference type="GO" id="GO:0033942">
    <property type="term" value="F:4-alpha-D-(1-&gt;4)-alpha-D-glucanotrehalose trehalohydrolase activity"/>
    <property type="evidence" value="ECO:0007669"/>
    <property type="project" value="UniProtKB-EC"/>
</dbReference>
<evidence type="ECO:0000256" key="9">
    <source>
        <dbReference type="ARBA" id="ARBA00023295"/>
    </source>
</evidence>
<evidence type="ECO:0000256" key="13">
    <source>
        <dbReference type="NCBIfam" id="TIGR02402"/>
    </source>
</evidence>
<comment type="caution">
    <text evidence="19">The sequence shown here is derived from an EMBL/GenBank/DDBJ whole genome shotgun (WGS) entry which is preliminary data.</text>
</comment>
<dbReference type="InterPro" id="IPR017853">
    <property type="entry name" value="GH"/>
</dbReference>
<evidence type="ECO:0000256" key="7">
    <source>
        <dbReference type="ARBA" id="ARBA00022801"/>
    </source>
</evidence>
<dbReference type="CDD" id="cd11325">
    <property type="entry name" value="AmyAc_GTHase"/>
    <property type="match status" value="1"/>
</dbReference>
<keyword evidence="7 14" id="KW-0378">Hydrolase</keyword>
<feature type="site" description="Transition state stabilizer" evidence="17">
    <location>
        <position position="394"/>
    </location>
</feature>
<keyword evidence="6" id="KW-0963">Cytoplasm</keyword>
<dbReference type="InterPro" id="IPR012768">
    <property type="entry name" value="Trehalose_TreZ"/>
</dbReference>
<keyword evidence="8" id="KW-0119">Carbohydrate metabolism</keyword>
<dbReference type="SUPFAM" id="SSF81296">
    <property type="entry name" value="E set domains"/>
    <property type="match status" value="1"/>
</dbReference>
<evidence type="ECO:0000256" key="12">
    <source>
        <dbReference type="ARBA" id="ARBA00034013"/>
    </source>
</evidence>
<accession>A0A1Q5ZUW2</accession>
<evidence type="ECO:0000256" key="10">
    <source>
        <dbReference type="ARBA" id="ARBA00032057"/>
    </source>
</evidence>
<evidence type="ECO:0000256" key="4">
    <source>
        <dbReference type="ARBA" id="ARBA00012268"/>
    </source>
</evidence>
<proteinExistence type="inferred from homology"/>
<dbReference type="SMART" id="SM00642">
    <property type="entry name" value="Aamy"/>
    <property type="match status" value="1"/>
</dbReference>
<feature type="binding site" evidence="16">
    <location>
        <begin position="325"/>
        <end position="329"/>
    </location>
    <ligand>
        <name>substrate</name>
    </ligand>
</feature>
<feature type="binding site" evidence="16">
    <location>
        <begin position="261"/>
        <end position="266"/>
    </location>
    <ligand>
        <name>substrate</name>
    </ligand>
</feature>
<dbReference type="EC" id="3.2.1.141" evidence="4 13"/>
<dbReference type="InterPro" id="IPR014756">
    <property type="entry name" value="Ig_E-set"/>
</dbReference>
<dbReference type="PIRSF" id="PIRSF006337">
    <property type="entry name" value="Trehalose_TreZ"/>
    <property type="match status" value="1"/>
</dbReference>
<evidence type="ECO:0000256" key="14">
    <source>
        <dbReference type="PIRNR" id="PIRNR006337"/>
    </source>
</evidence>
<evidence type="ECO:0000256" key="15">
    <source>
        <dbReference type="PIRSR" id="PIRSR006337-1"/>
    </source>
</evidence>
<evidence type="ECO:0000256" key="1">
    <source>
        <dbReference type="ARBA" id="ARBA00004496"/>
    </source>
</evidence>
<keyword evidence="20" id="KW-1185">Reference proteome</keyword>
<comment type="subcellular location">
    <subcellularLocation>
        <location evidence="1 15">Cytoplasm</location>
    </subcellularLocation>
</comment>
<dbReference type="CDD" id="cd02853">
    <property type="entry name" value="E_set_MTHase_like_N"/>
    <property type="match status" value="1"/>
</dbReference>
<name>A0A1Q5ZUW2_9SPHI</name>
<dbReference type="InterPro" id="IPR006047">
    <property type="entry name" value="GH13_cat_dom"/>
</dbReference>
<evidence type="ECO:0000256" key="11">
    <source>
        <dbReference type="ARBA" id="ARBA00033284"/>
    </source>
</evidence>
<dbReference type="InterPro" id="IPR013783">
    <property type="entry name" value="Ig-like_fold"/>
</dbReference>
<protein>
    <recommendedName>
        <fullName evidence="5 13">Malto-oligosyltrehalose trehalohydrolase</fullName>
        <shortName evidence="14">MTHase</shortName>
        <ecNumber evidence="4 13">3.2.1.141</ecNumber>
    </recommendedName>
    <alternativeName>
        <fullName evidence="11 14">4-alpha-D-((1-&gt;4)-alpha-D-glucano)trehalose trehalohydrolase</fullName>
    </alternativeName>
    <alternativeName>
        <fullName evidence="10 14">Maltooligosyl trehalose trehalohydrolase</fullName>
    </alternativeName>
</protein>
<dbReference type="Gene3D" id="2.60.40.10">
    <property type="entry name" value="Immunoglobulins"/>
    <property type="match status" value="1"/>
</dbReference>
<evidence type="ECO:0000256" key="8">
    <source>
        <dbReference type="ARBA" id="ARBA00023277"/>
    </source>
</evidence>
<evidence type="ECO:0000256" key="2">
    <source>
        <dbReference type="ARBA" id="ARBA00005199"/>
    </source>
</evidence>
<dbReference type="InterPro" id="IPR044901">
    <property type="entry name" value="Trehalose_TreZ_E-set_sf"/>
</dbReference>
<comment type="pathway">
    <text evidence="2 14">Glycan biosynthesis; trehalose biosynthesis.</text>
</comment>
<dbReference type="PANTHER" id="PTHR43651">
    <property type="entry name" value="1,4-ALPHA-GLUCAN-BRANCHING ENZYME"/>
    <property type="match status" value="1"/>
</dbReference>
<dbReference type="NCBIfam" id="TIGR02402">
    <property type="entry name" value="trehalose_TreZ"/>
    <property type="match status" value="1"/>
</dbReference>
<evidence type="ECO:0000256" key="3">
    <source>
        <dbReference type="ARBA" id="ARBA00008061"/>
    </source>
</evidence>
<dbReference type="STRING" id="1302689.RG47T_1007"/>
<dbReference type="OrthoDB" id="9761875at2"/>
<dbReference type="PANTHER" id="PTHR43651:SF11">
    <property type="entry name" value="MALTO-OLIGOSYLTREHALOSE TREHALOHYDROLASE"/>
    <property type="match status" value="1"/>
</dbReference>
<dbReference type="AlphaFoldDB" id="A0A1Q5ZUW2"/>
<dbReference type="UniPathway" id="UPA00299"/>
<comment type="catalytic activity">
    <reaction evidence="12 14">
        <text>hydrolysis of (1-&gt;4)-alpha-D-glucosidic linkage in 4-alpha-D-[(1-&gt;4)-alpha-D-glucanosyl]n trehalose to yield trehalose and (1-&gt;4)-alpha-D-glucan.</text>
        <dbReference type="EC" id="3.2.1.141"/>
    </reaction>
</comment>
<dbReference type="Gene3D" id="3.20.20.80">
    <property type="entry name" value="Glycosidases"/>
    <property type="match status" value="1"/>
</dbReference>
<dbReference type="GO" id="GO:0005992">
    <property type="term" value="P:trehalose biosynthetic process"/>
    <property type="evidence" value="ECO:0007669"/>
    <property type="project" value="UniProtKB-UniRule"/>
</dbReference>
<comment type="similarity">
    <text evidence="3 14">Belongs to the glycosyl hydrolase 13 family.</text>
</comment>
<organism evidence="19 20">
    <name type="scientific">Mucilaginibacter polytrichastri</name>
    <dbReference type="NCBI Taxonomy" id="1302689"/>
    <lineage>
        <taxon>Bacteria</taxon>
        <taxon>Pseudomonadati</taxon>
        <taxon>Bacteroidota</taxon>
        <taxon>Sphingobacteriia</taxon>
        <taxon>Sphingobacteriales</taxon>
        <taxon>Sphingobacteriaceae</taxon>
        <taxon>Mucilaginibacter</taxon>
    </lineage>
</organism>
<feature type="domain" description="Glycosyl hydrolase family 13 catalytic" evidence="18">
    <location>
        <begin position="91"/>
        <end position="461"/>
    </location>
</feature>
<sequence>METVKRTIGVNIDPDGEFNALIWAPNAGRVSLRVCAGRIDLPMQKQDYGYWALKTDQLKDGDLYRIVLDDDKFLPDPSSLSQPKGVHEASQVIDLNAFAWTDEHWKNWHLNEYIIYELHTGTFTPEGTFEAIEGKLDYLKNLGITAIEIMPVAQFAGERNWGYDGVYPFAVQSSYGGPKALQHLVNTCHQKGIAVVLDVVYNHIGPEGNYFSEYGPYFTDKYNTPWGNAINFDDAWCDAVRQYYIENALMWFRDFHIDALRLDAVHAIKDFSPQHILAEIKEHVDHLIKETGRPHHLIIECDLNDTRYINPLDKAGFGMDAQWIDEFHHALRVTAGGERDGYYEDFHGIEHLAKTYNDAYVYDGQYSAHRHKNFGVKATDNPGNQFIVFSQNHDQIGNRMLGERSSQLFSFEMQKLMAAATLIAPFIPMLFMGEEWGEPNPFQYFVSHTDPELAEAVRKGRKAEFAAFHAEGEAPDPMDEQTFIQSKLQWQLKDKGQHQTMFAYYKKLIKLRQYLPVIHNLNRNQVKADADKDKQMLTLQRWYQGDYLVALMNFSNTVQQTTLPHTDKKWIKQLDSADPEWGGPKESPNSFLSEAIIELQPQAVIIYCIG</sequence>
<evidence type="ECO:0000313" key="19">
    <source>
        <dbReference type="EMBL" id="OKS85561.1"/>
    </source>
</evidence>